<evidence type="ECO:0000313" key="7">
    <source>
        <dbReference type="EMBL" id="GJE96170.1"/>
    </source>
</evidence>
<evidence type="ECO:0000256" key="4">
    <source>
        <dbReference type="ARBA" id="ARBA00023136"/>
    </source>
</evidence>
<dbReference type="OrthoDB" id="73901at2759"/>
<proteinExistence type="inferred from homology"/>
<dbReference type="InterPro" id="IPR007274">
    <property type="entry name" value="Cop_transporter"/>
</dbReference>
<evidence type="ECO:0000256" key="5">
    <source>
        <dbReference type="RuleBase" id="RU367022"/>
    </source>
</evidence>
<dbReference type="Proteomes" id="UP000703269">
    <property type="component" value="Unassembled WGS sequence"/>
</dbReference>
<dbReference type="EMBL" id="BPQB01000056">
    <property type="protein sequence ID" value="GJE96170.1"/>
    <property type="molecule type" value="Genomic_DNA"/>
</dbReference>
<feature type="transmembrane region" description="Helical" evidence="5">
    <location>
        <begin position="52"/>
        <end position="79"/>
    </location>
</feature>
<keyword evidence="5" id="KW-0187">Copper transport</keyword>
<keyword evidence="5" id="KW-0406">Ion transport</keyword>
<protein>
    <recommendedName>
        <fullName evidence="5">Copper transport protein</fullName>
    </recommendedName>
</protein>
<name>A0A9P3GJA4_9APHY</name>
<evidence type="ECO:0000256" key="6">
    <source>
        <dbReference type="SAM" id="SignalP"/>
    </source>
</evidence>
<dbReference type="Pfam" id="PF04145">
    <property type="entry name" value="Ctr"/>
    <property type="match status" value="1"/>
</dbReference>
<evidence type="ECO:0000256" key="2">
    <source>
        <dbReference type="ARBA" id="ARBA00022692"/>
    </source>
</evidence>
<keyword evidence="3 5" id="KW-1133">Transmembrane helix</keyword>
<evidence type="ECO:0000256" key="1">
    <source>
        <dbReference type="ARBA" id="ARBA00004141"/>
    </source>
</evidence>
<keyword evidence="8" id="KW-1185">Reference proteome</keyword>
<feature type="chain" id="PRO_5040134938" description="Copper transport protein" evidence="6">
    <location>
        <begin position="22"/>
        <end position="206"/>
    </location>
</feature>
<keyword evidence="4 5" id="KW-0472">Membrane</keyword>
<evidence type="ECO:0000256" key="3">
    <source>
        <dbReference type="ARBA" id="ARBA00022989"/>
    </source>
</evidence>
<keyword evidence="6" id="KW-0732">Signal</keyword>
<dbReference type="GO" id="GO:0005886">
    <property type="term" value="C:plasma membrane"/>
    <property type="evidence" value="ECO:0007669"/>
    <property type="project" value="TreeGrafter"/>
</dbReference>
<organism evidence="7 8">
    <name type="scientific">Phanerochaete sordida</name>
    <dbReference type="NCBI Taxonomy" id="48140"/>
    <lineage>
        <taxon>Eukaryota</taxon>
        <taxon>Fungi</taxon>
        <taxon>Dikarya</taxon>
        <taxon>Basidiomycota</taxon>
        <taxon>Agaricomycotina</taxon>
        <taxon>Agaricomycetes</taxon>
        <taxon>Polyporales</taxon>
        <taxon>Phanerochaetaceae</taxon>
        <taxon>Phanerochaete</taxon>
    </lineage>
</organism>
<comment type="similarity">
    <text evidence="5">Belongs to the copper transporter (Ctr) (TC 1.A.56) family. SLC31A subfamily.</text>
</comment>
<keyword evidence="5" id="KW-0813">Transport</keyword>
<dbReference type="AlphaFoldDB" id="A0A9P3GJA4"/>
<dbReference type="PANTHER" id="PTHR12483">
    <property type="entry name" value="SOLUTE CARRIER FAMILY 31 COPPER TRANSPORTERS"/>
    <property type="match status" value="1"/>
</dbReference>
<keyword evidence="5" id="KW-0186">Copper</keyword>
<comment type="caution">
    <text evidence="7">The sequence shown here is derived from an EMBL/GenBank/DDBJ whole genome shotgun (WGS) entry which is preliminary data.</text>
</comment>
<keyword evidence="2 5" id="KW-0812">Transmembrane</keyword>
<evidence type="ECO:0000313" key="8">
    <source>
        <dbReference type="Proteomes" id="UP000703269"/>
    </source>
</evidence>
<dbReference type="PANTHER" id="PTHR12483:SF27">
    <property type="entry name" value="COPPER TRANSPORT PROTEIN CTR1"/>
    <property type="match status" value="1"/>
</dbReference>
<accession>A0A9P3GJA4</accession>
<reference evidence="7 8" key="1">
    <citation type="submission" date="2021-08" db="EMBL/GenBank/DDBJ databases">
        <title>Draft Genome Sequence of Phanerochaete sordida strain YK-624.</title>
        <authorList>
            <person name="Mori T."/>
            <person name="Dohra H."/>
            <person name="Suzuki T."/>
            <person name="Kawagishi H."/>
            <person name="Hirai H."/>
        </authorList>
    </citation>
    <scope>NUCLEOTIDE SEQUENCE [LARGE SCALE GENOMIC DNA]</scope>
    <source>
        <strain evidence="7 8">YK-624</strain>
    </source>
</reference>
<feature type="transmembrane region" description="Helical" evidence="5">
    <location>
        <begin position="163"/>
        <end position="186"/>
    </location>
</feature>
<gene>
    <name evidence="7" type="ORF">PsYK624_123630</name>
</gene>
<feature type="signal peptide" evidence="6">
    <location>
        <begin position="1"/>
        <end position="21"/>
    </location>
</feature>
<sequence length="206" mass="22207">MPPNFLRAGCGLLALVTLASAHDNGMDMSMDGGMTLMEGQMLPYLHFTTGDMLWFMGWVPQSSGAMVGACIGLFLLAIVERWIATCRAVMQAHWAKRAAIVRSDRMNARGLPVGSEDDLKRPKPATMAATIRDAAMFHTTPPFILSHDLVRGIAFAGHSALQFAFMLVVMTFQVGFILSIVVGMGVGETLFGRFAGHAAAHASHLQ</sequence>
<dbReference type="GO" id="GO:0005375">
    <property type="term" value="F:copper ion transmembrane transporter activity"/>
    <property type="evidence" value="ECO:0007669"/>
    <property type="project" value="UniProtKB-UniRule"/>
</dbReference>
<comment type="subcellular location">
    <subcellularLocation>
        <location evidence="1 5">Membrane</location>
        <topology evidence="1 5">Multi-pass membrane protein</topology>
    </subcellularLocation>
</comment>